<comment type="catalytic activity">
    <reaction evidence="1 7">
        <text>L-glutamate = D-glutamate</text>
        <dbReference type="Rhea" id="RHEA:12813"/>
        <dbReference type="ChEBI" id="CHEBI:29985"/>
        <dbReference type="ChEBI" id="CHEBI:29986"/>
        <dbReference type="EC" id="5.1.1.3"/>
    </reaction>
</comment>
<dbReference type="GO" id="GO:0008881">
    <property type="term" value="F:glutamate racemase activity"/>
    <property type="evidence" value="ECO:0007669"/>
    <property type="project" value="UniProtKB-UniRule"/>
</dbReference>
<protein>
    <recommendedName>
        <fullName evidence="2 7">Glutamate racemase</fullName>
        <ecNumber evidence="2 7">5.1.1.3</ecNumber>
    </recommendedName>
</protein>
<dbReference type="UniPathway" id="UPA00219"/>
<gene>
    <name evidence="7" type="primary">murI</name>
    <name evidence="8" type="ORF">A2478_02730</name>
</gene>
<evidence type="ECO:0000256" key="4">
    <source>
        <dbReference type="ARBA" id="ARBA00022984"/>
    </source>
</evidence>
<feature type="binding site" evidence="7">
    <location>
        <begin position="76"/>
        <end position="77"/>
    </location>
    <ligand>
        <name>substrate</name>
    </ligand>
</feature>
<dbReference type="InterPro" id="IPR015942">
    <property type="entry name" value="Asp/Glu/hydantoin_racemase"/>
</dbReference>
<evidence type="ECO:0000256" key="2">
    <source>
        <dbReference type="ARBA" id="ARBA00013090"/>
    </source>
</evidence>
<feature type="binding site" evidence="7">
    <location>
        <begin position="185"/>
        <end position="186"/>
    </location>
    <ligand>
        <name>substrate</name>
    </ligand>
</feature>
<dbReference type="EC" id="5.1.1.3" evidence="2 7"/>
<evidence type="ECO:0000256" key="3">
    <source>
        <dbReference type="ARBA" id="ARBA00022960"/>
    </source>
</evidence>
<evidence type="ECO:0000256" key="1">
    <source>
        <dbReference type="ARBA" id="ARBA00001602"/>
    </source>
</evidence>
<reference evidence="8 9" key="1">
    <citation type="journal article" date="2016" name="Nat. Commun.">
        <title>Thousands of microbial genomes shed light on interconnected biogeochemical processes in an aquifer system.</title>
        <authorList>
            <person name="Anantharaman K."/>
            <person name="Brown C.T."/>
            <person name="Hug L.A."/>
            <person name="Sharon I."/>
            <person name="Castelle C.J."/>
            <person name="Probst A.J."/>
            <person name="Thomas B.C."/>
            <person name="Singh A."/>
            <person name="Wilkins M.J."/>
            <person name="Karaoz U."/>
            <person name="Brodie E.L."/>
            <person name="Williams K.H."/>
            <person name="Hubbard S.S."/>
            <person name="Banfield J.F."/>
        </authorList>
    </citation>
    <scope>NUCLEOTIDE SEQUENCE [LARGE SCALE GENOMIC DNA]</scope>
</reference>
<keyword evidence="3 7" id="KW-0133">Cell shape</keyword>
<evidence type="ECO:0000313" key="8">
    <source>
        <dbReference type="EMBL" id="OGF32215.1"/>
    </source>
</evidence>
<comment type="similarity">
    <text evidence="7">Belongs to the aspartate/glutamate racemases family.</text>
</comment>
<dbReference type="InterPro" id="IPR018187">
    <property type="entry name" value="Asp/Glu_racemase_AS_1"/>
</dbReference>
<dbReference type="NCBIfam" id="TIGR00067">
    <property type="entry name" value="glut_race"/>
    <property type="match status" value="1"/>
</dbReference>
<name>A0A1F5SZS1_9BACT</name>
<evidence type="ECO:0000256" key="5">
    <source>
        <dbReference type="ARBA" id="ARBA00023235"/>
    </source>
</evidence>
<dbReference type="Proteomes" id="UP000179001">
    <property type="component" value="Unassembled WGS sequence"/>
</dbReference>
<proteinExistence type="inferred from homology"/>
<dbReference type="InterPro" id="IPR004391">
    <property type="entry name" value="Glu_race"/>
</dbReference>
<evidence type="ECO:0000313" key="9">
    <source>
        <dbReference type="Proteomes" id="UP000179001"/>
    </source>
</evidence>
<dbReference type="PANTHER" id="PTHR21198:SF2">
    <property type="entry name" value="GLUTAMATE RACEMASE"/>
    <property type="match status" value="1"/>
</dbReference>
<sequence length="261" mass="29182">MVIIKNMIGIFDSGLGGLTVLKEIRKVLPTNDLMYFGDTAHVPYGNRSDEVIFQLTQKAVEFLFSQGAEYVVVACNTASARALPKLLDKYKNISGVIEPVVNFLIKKDFDKIGVIGTRATINSNVYKNKILEIKPEIEVTSVATPLLVPLVEENWIEKVETEAILLDYLKVLRLKQVQALILGCTHYPMLLVKIRNIMGQNCFVPNPAEIVAQDLINNKKIQDLSSGNGNVRYSVSDLTDNFQQIATEFLDEKVILELVKL</sequence>
<dbReference type="InterPro" id="IPR033134">
    <property type="entry name" value="Asp/Glu_racemase_AS_2"/>
</dbReference>
<feature type="active site" description="Proton donor/acceptor" evidence="7">
    <location>
        <position position="184"/>
    </location>
</feature>
<feature type="binding site" evidence="7">
    <location>
        <begin position="12"/>
        <end position="13"/>
    </location>
    <ligand>
        <name>substrate</name>
    </ligand>
</feature>
<dbReference type="STRING" id="1798002.A2478_02730"/>
<dbReference type="PROSITE" id="PS00923">
    <property type="entry name" value="ASP_GLU_RACEMASE_1"/>
    <property type="match status" value="1"/>
</dbReference>
<dbReference type="FunFam" id="3.40.50.1860:FF:000001">
    <property type="entry name" value="Glutamate racemase"/>
    <property type="match status" value="1"/>
</dbReference>
<comment type="caution">
    <text evidence="8">The sequence shown here is derived from an EMBL/GenBank/DDBJ whole genome shotgun (WGS) entry which is preliminary data.</text>
</comment>
<dbReference type="GO" id="GO:0071555">
    <property type="term" value="P:cell wall organization"/>
    <property type="evidence" value="ECO:0007669"/>
    <property type="project" value="UniProtKB-KW"/>
</dbReference>
<dbReference type="HAMAP" id="MF_00258">
    <property type="entry name" value="Glu_racemase"/>
    <property type="match status" value="1"/>
</dbReference>
<keyword evidence="5 7" id="KW-0413">Isomerase</keyword>
<organism evidence="8 9">
    <name type="scientific">Candidatus Falkowbacteria bacterium RIFOXYC2_FULL_36_12</name>
    <dbReference type="NCBI Taxonomy" id="1798002"/>
    <lineage>
        <taxon>Bacteria</taxon>
        <taxon>Candidatus Falkowiibacteriota</taxon>
    </lineage>
</organism>
<comment type="function">
    <text evidence="7">Provides the (R)-glutamate required for cell wall biosynthesis.</text>
</comment>
<dbReference type="PROSITE" id="PS00924">
    <property type="entry name" value="ASP_GLU_RACEMASE_2"/>
    <property type="match status" value="1"/>
</dbReference>
<feature type="active site" description="Proton donor/acceptor" evidence="7">
    <location>
        <position position="75"/>
    </location>
</feature>
<keyword evidence="4 7" id="KW-0573">Peptidoglycan synthesis</keyword>
<dbReference type="Pfam" id="PF01177">
    <property type="entry name" value="Asp_Glu_race"/>
    <property type="match status" value="1"/>
</dbReference>
<dbReference type="Gene3D" id="3.40.50.1860">
    <property type="match status" value="2"/>
</dbReference>
<comment type="pathway">
    <text evidence="7">Cell wall biogenesis; peptidoglycan biosynthesis.</text>
</comment>
<dbReference type="SUPFAM" id="SSF53681">
    <property type="entry name" value="Aspartate/glutamate racemase"/>
    <property type="match status" value="2"/>
</dbReference>
<accession>A0A1F5SZS1</accession>
<evidence type="ECO:0000256" key="7">
    <source>
        <dbReference type="HAMAP-Rule" id="MF_00258"/>
    </source>
</evidence>
<dbReference type="InterPro" id="IPR001920">
    <property type="entry name" value="Asp/Glu_race"/>
</dbReference>
<dbReference type="GO" id="GO:0008360">
    <property type="term" value="P:regulation of cell shape"/>
    <property type="evidence" value="ECO:0007669"/>
    <property type="project" value="UniProtKB-KW"/>
</dbReference>
<keyword evidence="6 7" id="KW-0961">Cell wall biogenesis/degradation</keyword>
<evidence type="ECO:0000256" key="6">
    <source>
        <dbReference type="ARBA" id="ARBA00023316"/>
    </source>
</evidence>
<dbReference type="GO" id="GO:0009252">
    <property type="term" value="P:peptidoglycan biosynthetic process"/>
    <property type="evidence" value="ECO:0007669"/>
    <property type="project" value="UniProtKB-UniRule"/>
</dbReference>
<dbReference type="PANTHER" id="PTHR21198">
    <property type="entry name" value="GLUTAMATE RACEMASE"/>
    <property type="match status" value="1"/>
</dbReference>
<dbReference type="AlphaFoldDB" id="A0A1F5SZS1"/>
<dbReference type="EMBL" id="MFGJ01000006">
    <property type="protein sequence ID" value="OGF32215.1"/>
    <property type="molecule type" value="Genomic_DNA"/>
</dbReference>
<feature type="binding site" evidence="7">
    <location>
        <begin position="44"/>
        <end position="45"/>
    </location>
    <ligand>
        <name>substrate</name>
    </ligand>
</feature>